<keyword evidence="3" id="KW-0479">Metal-binding</keyword>
<evidence type="ECO:0000256" key="2">
    <source>
        <dbReference type="ARBA" id="ARBA00008343"/>
    </source>
</evidence>
<protein>
    <submittedName>
        <fullName evidence="10">Iron-sulfur cluster loop</fullName>
    </submittedName>
</protein>
<dbReference type="InterPro" id="IPR011257">
    <property type="entry name" value="DNA_glycosylase"/>
</dbReference>
<accession>A0A7J2U1Z7</accession>
<organism evidence="10">
    <name type="scientific">Ignisphaera aggregans</name>
    <dbReference type="NCBI Taxonomy" id="334771"/>
    <lineage>
        <taxon>Archaea</taxon>
        <taxon>Thermoproteota</taxon>
        <taxon>Thermoprotei</taxon>
        <taxon>Desulfurococcales</taxon>
        <taxon>Desulfurococcaceae</taxon>
        <taxon>Ignisphaera</taxon>
    </lineage>
</organism>
<dbReference type="GO" id="GO:0051536">
    <property type="term" value="F:iron-sulfur cluster binding"/>
    <property type="evidence" value="ECO:0007669"/>
    <property type="project" value="UniProtKB-KW"/>
</dbReference>
<evidence type="ECO:0000256" key="3">
    <source>
        <dbReference type="ARBA" id="ARBA00022723"/>
    </source>
</evidence>
<gene>
    <name evidence="10" type="ORF">ENO26_04495</name>
</gene>
<evidence type="ECO:0000256" key="1">
    <source>
        <dbReference type="ARBA" id="ARBA00001966"/>
    </source>
</evidence>
<dbReference type="AlphaFoldDB" id="A0A7J2U1Z7"/>
<name>A0A7J2U1Z7_9CREN</name>
<evidence type="ECO:0000313" key="10">
    <source>
        <dbReference type="EMBL" id="HEM66814.1"/>
    </source>
</evidence>
<comment type="caution">
    <text evidence="10">The sequence shown here is derived from an EMBL/GenBank/DDBJ whole genome shotgun (WGS) entry which is preliminary data.</text>
</comment>
<proteinExistence type="inferred from homology"/>
<evidence type="ECO:0000256" key="8">
    <source>
        <dbReference type="ARBA" id="ARBA00023204"/>
    </source>
</evidence>
<keyword evidence="7" id="KW-0411">Iron-sulfur</keyword>
<dbReference type="EMBL" id="DSEU01000030">
    <property type="protein sequence ID" value="HEM66814.1"/>
    <property type="molecule type" value="Genomic_DNA"/>
</dbReference>
<dbReference type="Gene3D" id="1.10.1670.10">
    <property type="entry name" value="Helix-hairpin-Helix base-excision DNA repair enzymes (C-terminal)"/>
    <property type="match status" value="1"/>
</dbReference>
<dbReference type="GO" id="GO:0006281">
    <property type="term" value="P:DNA repair"/>
    <property type="evidence" value="ECO:0007669"/>
    <property type="project" value="UniProtKB-KW"/>
</dbReference>
<keyword evidence="6" id="KW-0408">Iron</keyword>
<evidence type="ECO:0000256" key="7">
    <source>
        <dbReference type="ARBA" id="ARBA00023014"/>
    </source>
</evidence>
<comment type="similarity">
    <text evidence="2">Belongs to the Nth/MutY family.</text>
</comment>
<dbReference type="InterPro" id="IPR023170">
    <property type="entry name" value="HhH_base_excis_C"/>
</dbReference>
<dbReference type="SUPFAM" id="SSF48150">
    <property type="entry name" value="DNA-glycosylase"/>
    <property type="match status" value="1"/>
</dbReference>
<keyword evidence="9" id="KW-0326">Glycosidase</keyword>
<dbReference type="GO" id="GO:0046872">
    <property type="term" value="F:metal ion binding"/>
    <property type="evidence" value="ECO:0007669"/>
    <property type="project" value="UniProtKB-KW"/>
</dbReference>
<reference evidence="10" key="1">
    <citation type="journal article" date="2020" name="mSystems">
        <title>Genome- and Community-Level Interaction Insights into Carbon Utilization and Element Cycling Functions of Hydrothermarchaeota in Hydrothermal Sediment.</title>
        <authorList>
            <person name="Zhou Z."/>
            <person name="Liu Y."/>
            <person name="Xu W."/>
            <person name="Pan J."/>
            <person name="Luo Z.H."/>
            <person name="Li M."/>
        </authorList>
    </citation>
    <scope>NUCLEOTIDE SEQUENCE [LARGE SCALE GENOMIC DNA]</scope>
    <source>
        <strain evidence="10">SpSt-125</strain>
    </source>
</reference>
<dbReference type="PROSITE" id="PS00764">
    <property type="entry name" value="ENDONUCLEASE_III_1"/>
    <property type="match status" value="1"/>
</dbReference>
<keyword evidence="4" id="KW-0227">DNA damage</keyword>
<evidence type="ECO:0000256" key="6">
    <source>
        <dbReference type="ARBA" id="ARBA00023004"/>
    </source>
</evidence>
<evidence type="ECO:0000256" key="4">
    <source>
        <dbReference type="ARBA" id="ARBA00022763"/>
    </source>
</evidence>
<comment type="cofactor">
    <cofactor evidence="1">
        <name>[4Fe-4S] cluster</name>
        <dbReference type="ChEBI" id="CHEBI:49883"/>
    </cofactor>
</comment>
<evidence type="ECO:0000256" key="5">
    <source>
        <dbReference type="ARBA" id="ARBA00022801"/>
    </source>
</evidence>
<evidence type="ECO:0000256" key="9">
    <source>
        <dbReference type="ARBA" id="ARBA00023295"/>
    </source>
</evidence>
<dbReference type="InterPro" id="IPR004035">
    <property type="entry name" value="Endouclease-III_FeS-bd_BS"/>
</dbReference>
<keyword evidence="5" id="KW-0378">Hydrolase</keyword>
<sequence length="314" mass="36837">MPFIDLERIALVSKVIKSLNLGSSRFNVFDPRYYPPPEDPLKKVALYFFVMVAMDHRLSRPGKPYEATVDGEKARGADLLYRLGMKMYREKPEFFDSTNLAKVTTDDVIAWLHIDEARVPDPQLRALLLRDLGQKLLSLYSGDVLALIHHSKGYLRSLEGYGLLDLLKIFKAYQDPVEKKSFLLVKFLVYRGLFRPRDVENLHVAVDNHLTRVALRLGIIRLEEMLFKKVLNEIELLHDEDILIRISVREGFKAMSKESDVDVFLLDDFFWLFGRSICMQRNPKCFSCPFRWVCRAYEENIFVNDLNYYNTWYY</sequence>
<keyword evidence="8" id="KW-0234">DNA repair</keyword>
<dbReference type="GO" id="GO:0016798">
    <property type="term" value="F:hydrolase activity, acting on glycosyl bonds"/>
    <property type="evidence" value="ECO:0007669"/>
    <property type="project" value="UniProtKB-KW"/>
</dbReference>